<evidence type="ECO:0000313" key="2">
    <source>
        <dbReference type="EMBL" id="KAH0515313.1"/>
    </source>
</evidence>
<sequence length="67" mass="7353">KLHAIDVQDSDTGYPPHVYREEGESEGAETLSSLTFLEQDLPPELLEYLSLKSTPSEAMCSASRVPS</sequence>
<gene>
    <name evidence="2" type="ORF">LTLLF_131200</name>
</gene>
<protein>
    <submittedName>
        <fullName evidence="2">Cadherin-like protein 26</fullName>
    </submittedName>
</protein>
<accession>A0A8J6GT62</accession>
<evidence type="ECO:0000256" key="1">
    <source>
        <dbReference type="SAM" id="MobiDB-lite"/>
    </source>
</evidence>
<comment type="caution">
    <text evidence="2">The sequence shown here is derived from an EMBL/GenBank/DDBJ whole genome shotgun (WGS) entry which is preliminary data.</text>
</comment>
<reference evidence="2" key="1">
    <citation type="submission" date="2020-03" db="EMBL/GenBank/DDBJ databases">
        <title>Studies in the Genomics of Life Span.</title>
        <authorList>
            <person name="Glass D."/>
        </authorList>
    </citation>
    <scope>NUCLEOTIDE SEQUENCE</scope>
    <source>
        <strain evidence="2">LTLLF</strain>
        <tissue evidence="2">Muscle</tissue>
    </source>
</reference>
<dbReference type="EMBL" id="JAATJU010020930">
    <property type="protein sequence ID" value="KAH0515313.1"/>
    <property type="molecule type" value="Genomic_DNA"/>
</dbReference>
<name>A0A8J6GT62_MICOH</name>
<organism evidence="2 3">
    <name type="scientific">Microtus ochrogaster</name>
    <name type="common">Prairie vole</name>
    <dbReference type="NCBI Taxonomy" id="79684"/>
    <lineage>
        <taxon>Eukaryota</taxon>
        <taxon>Metazoa</taxon>
        <taxon>Chordata</taxon>
        <taxon>Craniata</taxon>
        <taxon>Vertebrata</taxon>
        <taxon>Euteleostomi</taxon>
        <taxon>Mammalia</taxon>
        <taxon>Eutheria</taxon>
        <taxon>Euarchontoglires</taxon>
        <taxon>Glires</taxon>
        <taxon>Rodentia</taxon>
        <taxon>Myomorpha</taxon>
        <taxon>Muroidea</taxon>
        <taxon>Cricetidae</taxon>
        <taxon>Arvicolinae</taxon>
        <taxon>Microtus</taxon>
    </lineage>
</organism>
<feature type="region of interest" description="Disordered" evidence="1">
    <location>
        <begin position="1"/>
        <end position="29"/>
    </location>
</feature>
<dbReference type="Proteomes" id="UP000710432">
    <property type="component" value="Unassembled WGS sequence"/>
</dbReference>
<proteinExistence type="predicted"/>
<evidence type="ECO:0000313" key="3">
    <source>
        <dbReference type="Proteomes" id="UP000710432"/>
    </source>
</evidence>
<dbReference type="AlphaFoldDB" id="A0A8J6GT62"/>
<feature type="non-terminal residue" evidence="2">
    <location>
        <position position="1"/>
    </location>
</feature>